<feature type="transmembrane region" description="Helical" evidence="2">
    <location>
        <begin position="7"/>
        <end position="29"/>
    </location>
</feature>
<dbReference type="AlphaFoldDB" id="H7EIM8"/>
<dbReference type="GO" id="GO:0052621">
    <property type="term" value="F:diguanylate cyclase activity"/>
    <property type="evidence" value="ECO:0007669"/>
    <property type="project" value="UniProtKB-EC"/>
</dbReference>
<keyword evidence="5" id="KW-1185">Reference proteome</keyword>
<gene>
    <name evidence="4" type="ORF">TresaDRAFT_2434</name>
</gene>
<dbReference type="GO" id="GO:0043709">
    <property type="term" value="P:cell adhesion involved in single-species biofilm formation"/>
    <property type="evidence" value="ECO:0007669"/>
    <property type="project" value="TreeGrafter"/>
</dbReference>
<reference evidence="4 5" key="1">
    <citation type="submission" date="2011-09" db="EMBL/GenBank/DDBJ databases">
        <title>The draft genome of Treponema saccharophilum DSM 2985.</title>
        <authorList>
            <consortium name="US DOE Joint Genome Institute (JGI-PGF)"/>
            <person name="Lucas S."/>
            <person name="Copeland A."/>
            <person name="Lapidus A."/>
            <person name="Glavina del Rio T."/>
            <person name="Dalin E."/>
            <person name="Tice H."/>
            <person name="Bruce D."/>
            <person name="Goodwin L."/>
            <person name="Pitluck S."/>
            <person name="Peters L."/>
            <person name="Kyrpides N."/>
            <person name="Mavromatis K."/>
            <person name="Ivanova N."/>
            <person name="Markowitz V."/>
            <person name="Cheng J.-F."/>
            <person name="Hugenholtz P."/>
            <person name="Woyke T."/>
            <person name="Wu D."/>
            <person name="Gronow S."/>
            <person name="Wellnitz S."/>
            <person name="Brambilla E."/>
            <person name="Klenk H.-P."/>
            <person name="Eisen J.A."/>
        </authorList>
    </citation>
    <scope>NUCLEOTIDE SEQUENCE [LARGE SCALE GENOMIC DNA]</scope>
    <source>
        <strain evidence="4 5">DSM 2985</strain>
    </source>
</reference>
<keyword evidence="2" id="KW-0812">Transmembrane</keyword>
<dbReference type="EC" id="2.7.7.65" evidence="1"/>
<sequence>MKVKIRSLSIGLLIGALCMTSCTVVWLFFVARSFLKMSQDVENYVRLQDDVRRIGKASDFLTDSARQFVVTKNIRFMKGYFDEVNERKNRENSLGDIMECVGSELEDSVGLLAAALGNSNDLIIYEVHAMKLAAISAGIPESEYPAEVAAFVIPAEEVSLPEKEKLALAYKLVFDEHYANEKERIMSRLEMAMMRILDRYKRLHDASWRDFRDSLLKQGVFVAIMLALVLSAFILIEKLILRPIMVFMKCIREQTEIELAGAVEFRYLAAVYNRMFLSNNAAKAKLKFEAEHDSLTGILNRGAFESLVKEHCGSGEIVGLLLLDVDKFKKINDMHGHEMGDAALKRLADMMTRYFRDGDYPVRYGGDEFAVLLTEIPDSPDGIGSAIKAVREKIDDINAELLVASADCPVPFSVSVGAAFSKNGAGGRLFSNADIALYKMKSAGRCGVMFSDEIL</sequence>
<dbReference type="InterPro" id="IPR000160">
    <property type="entry name" value="GGDEF_dom"/>
</dbReference>
<dbReference type="GO" id="GO:1902201">
    <property type="term" value="P:negative regulation of bacterial-type flagellum-dependent cell motility"/>
    <property type="evidence" value="ECO:0007669"/>
    <property type="project" value="TreeGrafter"/>
</dbReference>
<dbReference type="Gene3D" id="3.30.70.270">
    <property type="match status" value="1"/>
</dbReference>
<dbReference type="GO" id="GO:0005886">
    <property type="term" value="C:plasma membrane"/>
    <property type="evidence" value="ECO:0007669"/>
    <property type="project" value="TreeGrafter"/>
</dbReference>
<dbReference type="eggNOG" id="COG5001">
    <property type="taxonomic scope" value="Bacteria"/>
</dbReference>
<feature type="transmembrane region" description="Helical" evidence="2">
    <location>
        <begin position="219"/>
        <end position="241"/>
    </location>
</feature>
<protein>
    <recommendedName>
        <fullName evidence="1">diguanylate cyclase</fullName>
        <ecNumber evidence="1">2.7.7.65</ecNumber>
    </recommendedName>
</protein>
<dbReference type="InterPro" id="IPR029787">
    <property type="entry name" value="Nucleotide_cyclase"/>
</dbReference>
<evidence type="ECO:0000313" key="4">
    <source>
        <dbReference type="EMBL" id="EIC02556.1"/>
    </source>
</evidence>
<dbReference type="SUPFAM" id="SSF55073">
    <property type="entry name" value="Nucleotide cyclase"/>
    <property type="match status" value="1"/>
</dbReference>
<organism evidence="4 5">
    <name type="scientific">Treponema saccharophilum DSM 2985</name>
    <dbReference type="NCBI Taxonomy" id="907348"/>
    <lineage>
        <taxon>Bacteria</taxon>
        <taxon>Pseudomonadati</taxon>
        <taxon>Spirochaetota</taxon>
        <taxon>Spirochaetia</taxon>
        <taxon>Spirochaetales</taxon>
        <taxon>Treponemataceae</taxon>
        <taxon>Treponema</taxon>
    </lineage>
</organism>
<dbReference type="CDD" id="cd01949">
    <property type="entry name" value="GGDEF"/>
    <property type="match status" value="1"/>
</dbReference>
<dbReference type="OrthoDB" id="363328at2"/>
<dbReference type="RefSeq" id="WP_002702874.1">
    <property type="nucleotide sequence ID" value="NZ_AGRW01000037.1"/>
</dbReference>
<dbReference type="SMART" id="SM00267">
    <property type="entry name" value="GGDEF"/>
    <property type="match status" value="1"/>
</dbReference>
<feature type="domain" description="GGDEF" evidence="3">
    <location>
        <begin position="316"/>
        <end position="453"/>
    </location>
</feature>
<dbReference type="PANTHER" id="PTHR45138:SF24">
    <property type="entry name" value="DIGUANYLATE CYCLASE DGCC-RELATED"/>
    <property type="match status" value="1"/>
</dbReference>
<dbReference type="Proteomes" id="UP000003571">
    <property type="component" value="Unassembled WGS sequence"/>
</dbReference>
<dbReference type="InterPro" id="IPR043128">
    <property type="entry name" value="Rev_trsase/Diguanyl_cyclase"/>
</dbReference>
<evidence type="ECO:0000313" key="5">
    <source>
        <dbReference type="Proteomes" id="UP000003571"/>
    </source>
</evidence>
<proteinExistence type="predicted"/>
<comment type="caution">
    <text evidence="4">The sequence shown here is derived from an EMBL/GenBank/DDBJ whole genome shotgun (WGS) entry which is preliminary data.</text>
</comment>
<dbReference type="EMBL" id="AGRW01000037">
    <property type="protein sequence ID" value="EIC02556.1"/>
    <property type="molecule type" value="Genomic_DNA"/>
</dbReference>
<accession>H7EIM8</accession>
<evidence type="ECO:0000256" key="2">
    <source>
        <dbReference type="SAM" id="Phobius"/>
    </source>
</evidence>
<dbReference type="PROSITE" id="PS50887">
    <property type="entry name" value="GGDEF"/>
    <property type="match status" value="1"/>
</dbReference>
<evidence type="ECO:0000256" key="1">
    <source>
        <dbReference type="ARBA" id="ARBA00012528"/>
    </source>
</evidence>
<keyword evidence="2" id="KW-1133">Transmembrane helix</keyword>
<dbReference type="NCBIfam" id="TIGR00254">
    <property type="entry name" value="GGDEF"/>
    <property type="match status" value="1"/>
</dbReference>
<dbReference type="Pfam" id="PF00990">
    <property type="entry name" value="GGDEF"/>
    <property type="match status" value="1"/>
</dbReference>
<keyword evidence="2" id="KW-0472">Membrane</keyword>
<dbReference type="PATRIC" id="fig|907348.3.peg.682"/>
<name>H7EIM8_9SPIR</name>
<dbReference type="STRING" id="907348.TresaDRAFT_2434"/>
<dbReference type="PANTHER" id="PTHR45138">
    <property type="entry name" value="REGULATORY COMPONENTS OF SENSORY TRANSDUCTION SYSTEM"/>
    <property type="match status" value="1"/>
</dbReference>
<dbReference type="InterPro" id="IPR050469">
    <property type="entry name" value="Diguanylate_Cyclase"/>
</dbReference>
<evidence type="ECO:0000259" key="3">
    <source>
        <dbReference type="PROSITE" id="PS50887"/>
    </source>
</evidence>